<proteinExistence type="predicted"/>
<dbReference type="RefSeq" id="WP_265765878.1">
    <property type="nucleotide sequence ID" value="NZ_JAGGJA010000005.1"/>
</dbReference>
<reference evidence="2 3" key="1">
    <citation type="submission" date="2021-03" db="EMBL/GenBank/DDBJ databases">
        <title>Aliifodinibius sp. nov., a new bacterium isolated from saline soil.</title>
        <authorList>
            <person name="Galisteo C."/>
            <person name="De La Haba R."/>
            <person name="Sanchez-Porro C."/>
            <person name="Ventosa A."/>
        </authorList>
    </citation>
    <scope>NUCLEOTIDE SEQUENCE [LARGE SCALE GENOMIC DNA]</scope>
    <source>
        <strain evidence="2 3">1BSP15-2V2</strain>
    </source>
</reference>
<dbReference type="Pfam" id="PF01541">
    <property type="entry name" value="GIY-YIG"/>
    <property type="match status" value="1"/>
</dbReference>
<dbReference type="PROSITE" id="PS50164">
    <property type="entry name" value="GIY_YIG"/>
    <property type="match status" value="1"/>
</dbReference>
<accession>A0ABT3PMF1</accession>
<dbReference type="Proteomes" id="UP001207918">
    <property type="component" value="Unassembled WGS sequence"/>
</dbReference>
<comment type="caution">
    <text evidence="2">The sequence shown here is derived from an EMBL/GenBank/DDBJ whole genome shotgun (WGS) entry which is preliminary data.</text>
</comment>
<dbReference type="InterPro" id="IPR000305">
    <property type="entry name" value="GIY-YIG_endonuc"/>
</dbReference>
<dbReference type="Gene3D" id="3.40.1440.10">
    <property type="entry name" value="GIY-YIG endonuclease"/>
    <property type="match status" value="1"/>
</dbReference>
<dbReference type="CDD" id="cd10449">
    <property type="entry name" value="GIY-YIG_SLX1_like"/>
    <property type="match status" value="1"/>
</dbReference>
<evidence type="ECO:0000313" key="3">
    <source>
        <dbReference type="Proteomes" id="UP001207918"/>
    </source>
</evidence>
<dbReference type="InterPro" id="IPR035901">
    <property type="entry name" value="GIY-YIG_endonuc_sf"/>
</dbReference>
<sequence length="87" mass="10445">MFYTYIIYSPSIDQYYTGYTSHTVEERLRRHNAGSSSSTKAGIPWTIKYVKSFEAKSEAIKWENFIKRQKSRRFIERLIHSEENEWA</sequence>
<gene>
    <name evidence="2" type="ORF">J6I44_09655</name>
</gene>
<dbReference type="EMBL" id="JAGGJA010000005">
    <property type="protein sequence ID" value="MCW9707122.1"/>
    <property type="molecule type" value="Genomic_DNA"/>
</dbReference>
<name>A0ABT3PMF1_9BACT</name>
<evidence type="ECO:0000259" key="1">
    <source>
        <dbReference type="PROSITE" id="PS50164"/>
    </source>
</evidence>
<protein>
    <submittedName>
        <fullName evidence="2">GIY-YIG nuclease family protein</fullName>
    </submittedName>
</protein>
<organism evidence="2 3">
    <name type="scientific">Fodinibius salsisoli</name>
    <dbReference type="NCBI Taxonomy" id="2820877"/>
    <lineage>
        <taxon>Bacteria</taxon>
        <taxon>Pseudomonadati</taxon>
        <taxon>Balneolota</taxon>
        <taxon>Balneolia</taxon>
        <taxon>Balneolales</taxon>
        <taxon>Balneolaceae</taxon>
        <taxon>Fodinibius</taxon>
    </lineage>
</organism>
<feature type="domain" description="GIY-YIG" evidence="1">
    <location>
        <begin position="1"/>
        <end position="76"/>
    </location>
</feature>
<evidence type="ECO:0000313" key="2">
    <source>
        <dbReference type="EMBL" id="MCW9707122.1"/>
    </source>
</evidence>
<dbReference type="SUPFAM" id="SSF82771">
    <property type="entry name" value="GIY-YIG endonuclease"/>
    <property type="match status" value="1"/>
</dbReference>
<keyword evidence="3" id="KW-1185">Reference proteome</keyword>